<dbReference type="InterPro" id="IPR050699">
    <property type="entry name" value="RNA-DNA_Helicase"/>
</dbReference>
<keyword evidence="1" id="KW-0547">Nucleotide-binding</keyword>
<evidence type="ECO:0000256" key="3">
    <source>
        <dbReference type="ARBA" id="ARBA00022806"/>
    </source>
</evidence>
<dbReference type="AlphaFoldDB" id="A0A4P9WND6"/>
<keyword evidence="4" id="KW-0067">ATP-binding</keyword>
<sequence>MLSTSRPSFDGRAEGNGAWGPPSPFQSPLFTQTPAQRKRLLAQKNFQKYMDYFFDSSYIRKLCLSFEIPEEIYDPAVREFKEAVANNQLNYLTSTDVRSHMEENSNMERVFLPAFYEYLVSKYPDDTRTLSKLLVLTDLSRPWNWYPNARRIRRKIILHIGPPDSRQSEAALARLRESSRALYCGSSPLKVRAVYASLGPSASCALITGEEPEETVGFDACAALAELVPLDRRFDVAVVDDVDMISDRERGWAWSRAIL</sequence>
<evidence type="ECO:0000256" key="1">
    <source>
        <dbReference type="ARBA" id="ARBA00022741"/>
    </source>
</evidence>
<dbReference type="PANTHER" id="PTHR12131">
    <property type="entry name" value="ATP-DEPENDENT RNA AND DNA HELICASE"/>
    <property type="match status" value="1"/>
</dbReference>
<dbReference type="PANTHER" id="PTHR12131:SF1">
    <property type="entry name" value="ATP-DEPENDENT RNA HELICASE SUPV3L1, MITOCHONDRIAL-RELATED"/>
    <property type="match status" value="1"/>
</dbReference>
<dbReference type="Proteomes" id="UP000269721">
    <property type="component" value="Unassembled WGS sequence"/>
</dbReference>
<evidence type="ECO:0000256" key="4">
    <source>
        <dbReference type="ARBA" id="ARBA00022840"/>
    </source>
</evidence>
<gene>
    <name evidence="8" type="ORF">BDK51DRAFT_29198</name>
</gene>
<keyword evidence="2" id="KW-0378">Hydrolase</keyword>
<evidence type="ECO:0000313" key="9">
    <source>
        <dbReference type="Proteomes" id="UP000269721"/>
    </source>
</evidence>
<feature type="domain" description="DExH18 N-terminal" evidence="7">
    <location>
        <begin position="45"/>
        <end position="127"/>
    </location>
</feature>
<evidence type="ECO:0000256" key="5">
    <source>
        <dbReference type="SAM" id="MobiDB-lite"/>
    </source>
</evidence>
<dbReference type="EMBL" id="KZ994706">
    <property type="protein sequence ID" value="RKO92276.1"/>
    <property type="molecule type" value="Genomic_DNA"/>
</dbReference>
<evidence type="ECO:0000313" key="8">
    <source>
        <dbReference type="EMBL" id="RKO92276.1"/>
    </source>
</evidence>
<organism evidence="8 9">
    <name type="scientific">Blyttiomyces helicus</name>
    <dbReference type="NCBI Taxonomy" id="388810"/>
    <lineage>
        <taxon>Eukaryota</taxon>
        <taxon>Fungi</taxon>
        <taxon>Fungi incertae sedis</taxon>
        <taxon>Chytridiomycota</taxon>
        <taxon>Chytridiomycota incertae sedis</taxon>
        <taxon>Chytridiomycetes</taxon>
        <taxon>Chytridiomycetes incertae sedis</taxon>
        <taxon>Blyttiomyces</taxon>
    </lineage>
</organism>
<dbReference type="GO" id="GO:0045025">
    <property type="term" value="C:mitochondrial degradosome"/>
    <property type="evidence" value="ECO:0007669"/>
    <property type="project" value="TreeGrafter"/>
</dbReference>
<feature type="non-terminal residue" evidence="8">
    <location>
        <position position="259"/>
    </location>
</feature>
<dbReference type="InterPro" id="IPR056377">
    <property type="entry name" value="DExH18_N"/>
</dbReference>
<name>A0A4P9WND6_9FUNG</name>
<dbReference type="Pfam" id="PF23703">
    <property type="entry name" value="DExH18_N"/>
    <property type="match status" value="1"/>
</dbReference>
<feature type="region of interest" description="Disordered" evidence="5">
    <location>
        <begin position="1"/>
        <end position="26"/>
    </location>
</feature>
<keyword evidence="9" id="KW-1185">Reference proteome</keyword>
<keyword evidence="3" id="KW-0347">Helicase</keyword>
<dbReference type="InterPro" id="IPR055206">
    <property type="entry name" value="DEXQc_SUV3"/>
</dbReference>
<evidence type="ECO:0000256" key="2">
    <source>
        <dbReference type="ARBA" id="ARBA00022801"/>
    </source>
</evidence>
<dbReference type="GO" id="GO:0005524">
    <property type="term" value="F:ATP binding"/>
    <property type="evidence" value="ECO:0007669"/>
    <property type="project" value="UniProtKB-KW"/>
</dbReference>
<dbReference type="Gene3D" id="3.40.50.300">
    <property type="entry name" value="P-loop containing nucleotide triphosphate hydrolases"/>
    <property type="match status" value="1"/>
</dbReference>
<dbReference type="GO" id="GO:0004386">
    <property type="term" value="F:helicase activity"/>
    <property type="evidence" value="ECO:0007669"/>
    <property type="project" value="UniProtKB-KW"/>
</dbReference>
<feature type="domain" description="ATP-dependent RNA helicase SUV3 DEXQ-box helicase" evidence="6">
    <location>
        <begin position="142"/>
        <end position="259"/>
    </location>
</feature>
<dbReference type="GO" id="GO:0000965">
    <property type="term" value="P:mitochondrial RNA 3'-end processing"/>
    <property type="evidence" value="ECO:0007669"/>
    <property type="project" value="TreeGrafter"/>
</dbReference>
<protein>
    <submittedName>
        <fullName evidence="8">Uncharacterized protein</fullName>
    </submittedName>
</protein>
<evidence type="ECO:0000259" key="6">
    <source>
        <dbReference type="Pfam" id="PF22527"/>
    </source>
</evidence>
<accession>A0A4P9WND6</accession>
<dbReference type="InterPro" id="IPR027417">
    <property type="entry name" value="P-loop_NTPase"/>
</dbReference>
<dbReference type="Pfam" id="PF22527">
    <property type="entry name" value="DEXQc_Suv3"/>
    <property type="match status" value="1"/>
</dbReference>
<proteinExistence type="predicted"/>
<reference evidence="9" key="1">
    <citation type="journal article" date="2018" name="Nat. Microbiol.">
        <title>Leveraging single-cell genomics to expand the fungal tree of life.</title>
        <authorList>
            <person name="Ahrendt S.R."/>
            <person name="Quandt C.A."/>
            <person name="Ciobanu D."/>
            <person name="Clum A."/>
            <person name="Salamov A."/>
            <person name="Andreopoulos B."/>
            <person name="Cheng J.F."/>
            <person name="Woyke T."/>
            <person name="Pelin A."/>
            <person name="Henrissat B."/>
            <person name="Reynolds N.K."/>
            <person name="Benny G.L."/>
            <person name="Smith M.E."/>
            <person name="James T.Y."/>
            <person name="Grigoriev I.V."/>
        </authorList>
    </citation>
    <scope>NUCLEOTIDE SEQUENCE [LARGE SCALE GENOMIC DNA]</scope>
</reference>
<dbReference type="GO" id="GO:0016787">
    <property type="term" value="F:hydrolase activity"/>
    <property type="evidence" value="ECO:0007669"/>
    <property type="project" value="UniProtKB-KW"/>
</dbReference>
<dbReference type="OrthoDB" id="6692397at2759"/>
<evidence type="ECO:0000259" key="7">
    <source>
        <dbReference type="Pfam" id="PF23703"/>
    </source>
</evidence>